<dbReference type="EMBL" id="CARXXK010000001">
    <property type="protein sequence ID" value="CAI6342935.1"/>
    <property type="molecule type" value="Genomic_DNA"/>
</dbReference>
<name>A0AAV0VH19_9HEMI</name>
<feature type="compositionally biased region" description="Basic and acidic residues" evidence="1">
    <location>
        <begin position="147"/>
        <end position="158"/>
    </location>
</feature>
<reference evidence="2 3" key="1">
    <citation type="submission" date="2023-01" db="EMBL/GenBank/DDBJ databases">
        <authorList>
            <person name="Whitehead M."/>
        </authorList>
    </citation>
    <scope>NUCLEOTIDE SEQUENCE [LARGE SCALE GENOMIC DNA]</scope>
</reference>
<protein>
    <submittedName>
        <fullName evidence="2">Uncharacterized protein</fullName>
    </submittedName>
</protein>
<evidence type="ECO:0000256" key="1">
    <source>
        <dbReference type="SAM" id="MobiDB-lite"/>
    </source>
</evidence>
<dbReference type="Proteomes" id="UP001160148">
    <property type="component" value="Unassembled WGS sequence"/>
</dbReference>
<proteinExistence type="predicted"/>
<feature type="region of interest" description="Disordered" evidence="1">
    <location>
        <begin position="147"/>
        <end position="227"/>
    </location>
</feature>
<dbReference type="AlphaFoldDB" id="A0AAV0VH19"/>
<accession>A0AAV0VH19</accession>
<gene>
    <name evidence="2" type="ORF">MEUPH1_LOCUS265</name>
</gene>
<evidence type="ECO:0000313" key="3">
    <source>
        <dbReference type="Proteomes" id="UP001160148"/>
    </source>
</evidence>
<comment type="caution">
    <text evidence="2">The sequence shown here is derived from an EMBL/GenBank/DDBJ whole genome shotgun (WGS) entry which is preliminary data.</text>
</comment>
<keyword evidence="3" id="KW-1185">Reference proteome</keyword>
<sequence>MFTYTNPRKSLQVQLHKIEQSPLTTNRKRKLFCVDNLDENISPSKVYDPEHAFPETSFNMNPTELSPTLSEKFESLISKSKNEQLPIATVKSSTSQLIEHNTITPLKSKNVKGVEYLSNETFSLNRIQNNQADSGVKASCSNDYKKITPEDFGDERVTRSHYNPKVKAKPFKDSKSTSKKRPRSTSREQKTKINLFPDVTLPSKKKSIDMKSCKKKEKTNLTKKTNS</sequence>
<organism evidence="2 3">
    <name type="scientific">Macrosiphum euphorbiae</name>
    <name type="common">potato aphid</name>
    <dbReference type="NCBI Taxonomy" id="13131"/>
    <lineage>
        <taxon>Eukaryota</taxon>
        <taxon>Metazoa</taxon>
        <taxon>Ecdysozoa</taxon>
        <taxon>Arthropoda</taxon>
        <taxon>Hexapoda</taxon>
        <taxon>Insecta</taxon>
        <taxon>Pterygota</taxon>
        <taxon>Neoptera</taxon>
        <taxon>Paraneoptera</taxon>
        <taxon>Hemiptera</taxon>
        <taxon>Sternorrhyncha</taxon>
        <taxon>Aphidomorpha</taxon>
        <taxon>Aphidoidea</taxon>
        <taxon>Aphididae</taxon>
        <taxon>Macrosiphini</taxon>
        <taxon>Macrosiphum</taxon>
    </lineage>
</organism>
<evidence type="ECO:0000313" key="2">
    <source>
        <dbReference type="EMBL" id="CAI6342935.1"/>
    </source>
</evidence>